<keyword evidence="2" id="KW-1185">Reference proteome</keyword>
<dbReference type="AlphaFoldDB" id="A0A2P7BVD3"/>
<dbReference type="Proteomes" id="UP000241444">
    <property type="component" value="Unassembled WGS sequence"/>
</dbReference>
<accession>A0A2P7BVD3</accession>
<sequence length="65" mass="6986">MGGGGTQGRRCFAVEKTGWTLDNLRAEGLPAHILEASIPLAVDRVKSISTLCGEREEMILDDGSR</sequence>
<reference evidence="2" key="1">
    <citation type="submission" date="2017-11" db="EMBL/GenBank/DDBJ databases">
        <authorList>
            <person name="Kuznetsova I."/>
            <person name="Sazanova A."/>
            <person name="Chirak E."/>
            <person name="Safronova V."/>
            <person name="Willems A."/>
        </authorList>
    </citation>
    <scope>NUCLEOTIDE SEQUENCE [LARGE SCALE GENOMIC DNA]</scope>
    <source>
        <strain evidence="2">STM 196</strain>
    </source>
</reference>
<comment type="caution">
    <text evidence="1">The sequence shown here is derived from an EMBL/GenBank/DDBJ whole genome shotgun (WGS) entry which is preliminary data.</text>
</comment>
<gene>
    <name evidence="1" type="ORF">CU102_04935</name>
</gene>
<organism evidence="1 2">
    <name type="scientific">Phyllobacterium brassicacearum</name>
    <dbReference type="NCBI Taxonomy" id="314235"/>
    <lineage>
        <taxon>Bacteria</taxon>
        <taxon>Pseudomonadati</taxon>
        <taxon>Pseudomonadota</taxon>
        <taxon>Alphaproteobacteria</taxon>
        <taxon>Hyphomicrobiales</taxon>
        <taxon>Phyllobacteriaceae</taxon>
        <taxon>Phyllobacterium</taxon>
    </lineage>
</organism>
<evidence type="ECO:0000313" key="2">
    <source>
        <dbReference type="Proteomes" id="UP000241444"/>
    </source>
</evidence>
<name>A0A2P7BVD3_9HYPH</name>
<protein>
    <submittedName>
        <fullName evidence="1">Uncharacterized protein</fullName>
    </submittedName>
</protein>
<proteinExistence type="predicted"/>
<evidence type="ECO:0000313" key="1">
    <source>
        <dbReference type="EMBL" id="PSH70410.1"/>
    </source>
</evidence>
<dbReference type="EMBL" id="PGGO01000002">
    <property type="protein sequence ID" value="PSH70410.1"/>
    <property type="molecule type" value="Genomic_DNA"/>
</dbReference>